<gene>
    <name evidence="3" type="ORF">GCM10009107_54760</name>
</gene>
<feature type="transmembrane region" description="Helical" evidence="1">
    <location>
        <begin position="6"/>
        <end position="28"/>
    </location>
</feature>
<protein>
    <submittedName>
        <fullName evidence="3">CopD family protein</fullName>
    </submittedName>
</protein>
<organism evidence="3 4">
    <name type="scientific">Ideonella azotifigens</name>
    <dbReference type="NCBI Taxonomy" id="513160"/>
    <lineage>
        <taxon>Bacteria</taxon>
        <taxon>Pseudomonadati</taxon>
        <taxon>Pseudomonadota</taxon>
        <taxon>Betaproteobacteria</taxon>
        <taxon>Burkholderiales</taxon>
        <taxon>Sphaerotilaceae</taxon>
        <taxon>Ideonella</taxon>
    </lineage>
</organism>
<accession>A0ABN1KGZ4</accession>
<evidence type="ECO:0000256" key="1">
    <source>
        <dbReference type="SAM" id="Phobius"/>
    </source>
</evidence>
<proteinExistence type="predicted"/>
<feature type="transmembrane region" description="Helical" evidence="1">
    <location>
        <begin position="130"/>
        <end position="148"/>
    </location>
</feature>
<evidence type="ECO:0000259" key="2">
    <source>
        <dbReference type="Pfam" id="PF05425"/>
    </source>
</evidence>
<feature type="transmembrane region" description="Helical" evidence="1">
    <location>
        <begin position="83"/>
        <end position="104"/>
    </location>
</feature>
<keyword evidence="4" id="KW-1185">Reference proteome</keyword>
<reference evidence="3 4" key="1">
    <citation type="journal article" date="2019" name="Int. J. Syst. Evol. Microbiol.">
        <title>The Global Catalogue of Microorganisms (GCM) 10K type strain sequencing project: providing services to taxonomists for standard genome sequencing and annotation.</title>
        <authorList>
            <consortium name="The Broad Institute Genomics Platform"/>
            <consortium name="The Broad Institute Genome Sequencing Center for Infectious Disease"/>
            <person name="Wu L."/>
            <person name="Ma J."/>
        </authorList>
    </citation>
    <scope>NUCLEOTIDE SEQUENCE [LARGE SCALE GENOMIC DNA]</scope>
    <source>
        <strain evidence="3 4">JCM 15503</strain>
    </source>
</reference>
<dbReference type="RefSeq" id="WP_141289343.1">
    <property type="nucleotide sequence ID" value="NZ_BAAAEW010000042.1"/>
</dbReference>
<sequence length="149" mass="16275">MLHQSLLLLHLLAAMAWMGGMFFAYFCLRPAAAEVLEPPRRLPLWVATFSRFLSFMAVAVLLLLGSGLAMLLPVGFRAAPPGWHAMFTLGLVMAAVFAYLYLLLFPRLRAFCDASAWPAAAQVLSRIRQLVALNLSLGMLVVVAAVSAR</sequence>
<evidence type="ECO:0000313" key="4">
    <source>
        <dbReference type="Proteomes" id="UP001500279"/>
    </source>
</evidence>
<feature type="domain" description="Copper resistance protein D" evidence="2">
    <location>
        <begin position="48"/>
        <end position="146"/>
    </location>
</feature>
<dbReference type="Pfam" id="PF05425">
    <property type="entry name" value="CopD"/>
    <property type="match status" value="1"/>
</dbReference>
<dbReference type="InterPro" id="IPR008457">
    <property type="entry name" value="Cu-R_CopD_dom"/>
</dbReference>
<name>A0ABN1KGZ4_9BURK</name>
<keyword evidence="1" id="KW-0472">Membrane</keyword>
<comment type="caution">
    <text evidence="3">The sequence shown here is derived from an EMBL/GenBank/DDBJ whole genome shotgun (WGS) entry which is preliminary data.</text>
</comment>
<evidence type="ECO:0000313" key="3">
    <source>
        <dbReference type="EMBL" id="GAA0766523.1"/>
    </source>
</evidence>
<feature type="transmembrane region" description="Helical" evidence="1">
    <location>
        <begin position="49"/>
        <end position="71"/>
    </location>
</feature>
<keyword evidence="1" id="KW-0812">Transmembrane</keyword>
<keyword evidence="1" id="KW-1133">Transmembrane helix</keyword>
<dbReference type="Proteomes" id="UP001500279">
    <property type="component" value="Unassembled WGS sequence"/>
</dbReference>
<dbReference type="EMBL" id="BAAAEW010000042">
    <property type="protein sequence ID" value="GAA0766523.1"/>
    <property type="molecule type" value="Genomic_DNA"/>
</dbReference>